<organism evidence="2 3">
    <name type="scientific">Cryptococcus decagattii</name>
    <dbReference type="NCBI Taxonomy" id="1859122"/>
    <lineage>
        <taxon>Eukaryota</taxon>
        <taxon>Fungi</taxon>
        <taxon>Dikarya</taxon>
        <taxon>Basidiomycota</taxon>
        <taxon>Agaricomycotina</taxon>
        <taxon>Tremellomycetes</taxon>
        <taxon>Tremellales</taxon>
        <taxon>Cryptococcaceae</taxon>
        <taxon>Cryptococcus</taxon>
        <taxon>Cryptococcus gattii species complex</taxon>
    </lineage>
</organism>
<name>A0ABZ2AY85_9TREE</name>
<feature type="region of interest" description="Disordered" evidence="1">
    <location>
        <begin position="58"/>
        <end position="112"/>
    </location>
</feature>
<accession>A0ABZ2AY85</accession>
<evidence type="ECO:0000313" key="2">
    <source>
        <dbReference type="EMBL" id="WVO21495.1"/>
    </source>
</evidence>
<feature type="compositionally biased region" description="Low complexity" evidence="1">
    <location>
        <begin position="61"/>
        <end position="71"/>
    </location>
</feature>
<dbReference type="Proteomes" id="UP001432216">
    <property type="component" value="Chromosome 4"/>
</dbReference>
<keyword evidence="3" id="KW-1185">Reference proteome</keyword>
<dbReference type="GeneID" id="89989577"/>
<gene>
    <name evidence="2" type="ORF">IAS62_002804</name>
</gene>
<dbReference type="EMBL" id="CP143809">
    <property type="protein sequence ID" value="WVO21495.1"/>
    <property type="molecule type" value="Genomic_DNA"/>
</dbReference>
<sequence length="112" mass="12358">MPIAVVNVWLYGPRWFCNPLIIPGVPTYNVAPYPSSVTIAPSPVIHETVFVPQTVVHRSPPRYSSSPPISRTTLVVKPQSHGHHSSRRVFFSGGHCSHSPSNKKNHGMLGRQ</sequence>
<protein>
    <submittedName>
        <fullName evidence="2">Uncharacterized protein</fullName>
    </submittedName>
</protein>
<dbReference type="RefSeq" id="XP_064720734.1">
    <property type="nucleotide sequence ID" value="XM_064864662.1"/>
</dbReference>
<evidence type="ECO:0000313" key="3">
    <source>
        <dbReference type="Proteomes" id="UP001432216"/>
    </source>
</evidence>
<proteinExistence type="predicted"/>
<evidence type="ECO:0000256" key="1">
    <source>
        <dbReference type="SAM" id="MobiDB-lite"/>
    </source>
</evidence>
<reference evidence="2 3" key="1">
    <citation type="submission" date="2024-01" db="EMBL/GenBank/DDBJ databases">
        <title>Comparative genomics of Cryptococcus and Kwoniella reveals pathogenesis evolution and contrasting modes of karyotype evolution via chromosome fusion or intercentromeric recombination.</title>
        <authorList>
            <person name="Coelho M.A."/>
            <person name="David-Palma M."/>
            <person name="Shea T."/>
            <person name="Bowers K."/>
            <person name="McGinley-Smith S."/>
            <person name="Mohammad A.W."/>
            <person name="Gnirke A."/>
            <person name="Yurkov A.M."/>
            <person name="Nowrousian M."/>
            <person name="Sun S."/>
            <person name="Cuomo C.A."/>
            <person name="Heitman J."/>
        </authorList>
    </citation>
    <scope>NUCLEOTIDE SEQUENCE [LARGE SCALE GENOMIC DNA]</scope>
    <source>
        <strain evidence="2 3">7685027</strain>
    </source>
</reference>